<dbReference type="InterPro" id="IPR010849">
    <property type="entry name" value="Gonadal"/>
</dbReference>
<dbReference type="InterPro" id="IPR013083">
    <property type="entry name" value="Znf_RING/FYVE/PHD"/>
</dbReference>
<keyword evidence="4 7" id="KW-0863">Zinc-finger</keyword>
<dbReference type="InterPro" id="IPR017907">
    <property type="entry name" value="Znf_RING_CS"/>
</dbReference>
<dbReference type="FunFam" id="3.30.40.10:FF:000122">
    <property type="entry name" value="polycomb group RING finger protein 1"/>
    <property type="match status" value="1"/>
</dbReference>
<organism evidence="9 10">
    <name type="scientific">Romanomermis culicivorax</name>
    <name type="common">Nematode worm</name>
    <dbReference type="NCBI Taxonomy" id="13658"/>
    <lineage>
        <taxon>Eukaryota</taxon>
        <taxon>Metazoa</taxon>
        <taxon>Ecdysozoa</taxon>
        <taxon>Nematoda</taxon>
        <taxon>Enoplea</taxon>
        <taxon>Dorylaimia</taxon>
        <taxon>Mermithida</taxon>
        <taxon>Mermithoidea</taxon>
        <taxon>Mermithidae</taxon>
        <taxon>Romanomermis</taxon>
    </lineage>
</organism>
<dbReference type="Pfam" id="PF07324">
    <property type="entry name" value="DGCR6"/>
    <property type="match status" value="2"/>
</dbReference>
<reference evidence="10" key="1">
    <citation type="submission" date="2022-11" db="UniProtKB">
        <authorList>
            <consortium name="WormBaseParasite"/>
        </authorList>
    </citation>
    <scope>IDENTIFICATION</scope>
</reference>
<dbReference type="InterPro" id="IPR001841">
    <property type="entry name" value="Znf_RING"/>
</dbReference>
<proteinExistence type="inferred from homology"/>
<protein>
    <submittedName>
        <fullName evidence="10">RING-type domain-containing protein</fullName>
    </submittedName>
</protein>
<dbReference type="SUPFAM" id="SSF57850">
    <property type="entry name" value="RING/U-box"/>
    <property type="match status" value="1"/>
</dbReference>
<evidence type="ECO:0000256" key="2">
    <source>
        <dbReference type="ARBA" id="ARBA00005939"/>
    </source>
</evidence>
<dbReference type="InterPro" id="IPR051507">
    <property type="entry name" value="PcG_RING_finger"/>
</dbReference>
<comment type="subcellular location">
    <subcellularLocation>
        <location evidence="1">Nucleus</location>
    </subcellularLocation>
</comment>
<dbReference type="Pfam" id="PF16207">
    <property type="entry name" value="RAWUL"/>
    <property type="match status" value="1"/>
</dbReference>
<sequence length="393" mass="46001">MAEHKVYLRDLNPLITCILCGGYLIDATTIPECLHTFCKSCILKHLQEHTRCPNCDKEIHQSHPTQYISYDRTMQDIVYKLVPNLYKGIFYFAKYCVAFVKRSCQFLEEMKRREEFCKKNNIPFDNPLNLNTENKDKPVNAVVNNDHANDEPIAIVLNSISTPPLDFTCKYLIVSIQATVTHLKKFIALKLFQDQERFQEIDVLCNNELMGKDHSLNFILRTRWRSKQNMIDSDNCQQRTIWNHDRYVEKLQELAQNLPSDVKSYFNDELLDNLAKALTDETVFLIVAELKEIQVMTEKALFTEREVLRKEREVGRKTVGIDLQKYDEQSGKLLADKDTYIIHELDKLVEQQQMTLEKAGIPGFFVTTDPEYQKIQLSVLEFVSLLEFERRLL</sequence>
<evidence type="ECO:0000256" key="4">
    <source>
        <dbReference type="ARBA" id="ARBA00022771"/>
    </source>
</evidence>
<dbReference type="Proteomes" id="UP000887565">
    <property type="component" value="Unplaced"/>
</dbReference>
<dbReference type="WBParaSite" id="nRc.2.0.1.t31208-RA">
    <property type="protein sequence ID" value="nRc.2.0.1.t31208-RA"/>
    <property type="gene ID" value="nRc.2.0.1.g31208"/>
</dbReference>
<dbReference type="AlphaFoldDB" id="A0A915JZY6"/>
<dbReference type="GO" id="GO:0005634">
    <property type="term" value="C:nucleus"/>
    <property type="evidence" value="ECO:0007669"/>
    <property type="project" value="UniProtKB-SubCell"/>
</dbReference>
<evidence type="ECO:0000259" key="8">
    <source>
        <dbReference type="PROSITE" id="PS50089"/>
    </source>
</evidence>
<dbReference type="PANTHER" id="PTHR45893">
    <property type="entry name" value="POLYCOMB GROUP RING FINGER PROTEIN"/>
    <property type="match status" value="1"/>
</dbReference>
<accession>A0A915JZY6</accession>
<dbReference type="PROSITE" id="PS50089">
    <property type="entry name" value="ZF_RING_2"/>
    <property type="match status" value="1"/>
</dbReference>
<keyword evidence="3" id="KW-0479">Metal-binding</keyword>
<dbReference type="PROSITE" id="PS00518">
    <property type="entry name" value="ZF_RING_1"/>
    <property type="match status" value="1"/>
</dbReference>
<dbReference type="GO" id="GO:0008270">
    <property type="term" value="F:zinc ion binding"/>
    <property type="evidence" value="ECO:0007669"/>
    <property type="project" value="UniProtKB-KW"/>
</dbReference>
<dbReference type="Gene3D" id="3.30.40.10">
    <property type="entry name" value="Zinc/RING finger domain, C3HC4 (zinc finger)"/>
    <property type="match status" value="1"/>
</dbReference>
<dbReference type="Pfam" id="PF13923">
    <property type="entry name" value="zf-C3HC4_2"/>
    <property type="match status" value="1"/>
</dbReference>
<feature type="domain" description="RING-type" evidence="8">
    <location>
        <begin position="17"/>
        <end position="56"/>
    </location>
</feature>
<dbReference type="Gene3D" id="3.10.20.90">
    <property type="entry name" value="Phosphatidylinositol 3-kinase Catalytic Subunit, Chain A, domain 1"/>
    <property type="match status" value="1"/>
</dbReference>
<name>A0A915JZY6_ROMCU</name>
<evidence type="ECO:0000256" key="5">
    <source>
        <dbReference type="ARBA" id="ARBA00022833"/>
    </source>
</evidence>
<evidence type="ECO:0000256" key="1">
    <source>
        <dbReference type="ARBA" id="ARBA00004123"/>
    </source>
</evidence>
<keyword evidence="9" id="KW-1185">Reference proteome</keyword>
<comment type="similarity">
    <text evidence="2">Belongs to the gonadal family.</text>
</comment>
<evidence type="ECO:0000256" key="6">
    <source>
        <dbReference type="ARBA" id="ARBA00023242"/>
    </source>
</evidence>
<dbReference type="InterPro" id="IPR032443">
    <property type="entry name" value="RAWUL"/>
</dbReference>
<keyword evidence="6" id="KW-0539">Nucleus</keyword>
<evidence type="ECO:0000313" key="10">
    <source>
        <dbReference type="WBParaSite" id="nRc.2.0.1.t31208-RA"/>
    </source>
</evidence>
<evidence type="ECO:0000256" key="3">
    <source>
        <dbReference type="ARBA" id="ARBA00022723"/>
    </source>
</evidence>
<keyword evidence="5" id="KW-0862">Zinc</keyword>
<evidence type="ECO:0000313" key="9">
    <source>
        <dbReference type="Proteomes" id="UP000887565"/>
    </source>
</evidence>
<evidence type="ECO:0000256" key="7">
    <source>
        <dbReference type="PROSITE-ProRule" id="PRU00175"/>
    </source>
</evidence>